<reference evidence="1 2" key="1">
    <citation type="journal article" date="2014" name="Genome Announc.">
        <title>Complete genome sequence of Magnetospirillum gryphiswaldense MSR-1.</title>
        <authorList>
            <person name="Wang X."/>
            <person name="Wang Q."/>
            <person name="Zhang W."/>
            <person name="Wang Y."/>
            <person name="Li L."/>
            <person name="Wen T."/>
            <person name="Zhang T."/>
            <person name="Zhang Y."/>
            <person name="Xu J."/>
            <person name="Hu J."/>
            <person name="Li S."/>
            <person name="Liu L."/>
            <person name="Liu J."/>
            <person name="Jiang W."/>
            <person name="Tian J."/>
            <person name="Li Y."/>
            <person name="Schuler D."/>
            <person name="Wang L."/>
            <person name="Li J."/>
        </authorList>
    </citation>
    <scope>NUCLEOTIDE SEQUENCE [LARGE SCALE GENOMIC DNA]</scope>
    <source>
        <strain evidence="2">DSM 6361 / JCM 21280 / NBRC 15271 / MSR-1</strain>
    </source>
</reference>
<dbReference type="InterPro" id="IPR043519">
    <property type="entry name" value="NT_sf"/>
</dbReference>
<protein>
    <recommendedName>
        <fullName evidence="3">Polymerase nucleotidyl transferase domain-containing protein</fullName>
    </recommendedName>
</protein>
<gene>
    <name evidence="1" type="ordered locus">MGMSRv2__0474</name>
</gene>
<dbReference type="HOGENOM" id="CLU_2844662_0_0_5"/>
<dbReference type="SUPFAM" id="SSF81301">
    <property type="entry name" value="Nucleotidyltransferase"/>
    <property type="match status" value="1"/>
</dbReference>
<dbReference type="KEGG" id="mgy:MGMSRv2__0474"/>
<evidence type="ECO:0000313" key="1">
    <source>
        <dbReference type="EMBL" id="CDK97689.1"/>
    </source>
</evidence>
<accession>V6EWX5</accession>
<dbReference type="EMBL" id="HG794546">
    <property type="protein sequence ID" value="CDK97689.1"/>
    <property type="molecule type" value="Genomic_DNA"/>
</dbReference>
<dbReference type="Proteomes" id="UP000018922">
    <property type="component" value="Chromosome I"/>
</dbReference>
<evidence type="ECO:0008006" key="3">
    <source>
        <dbReference type="Google" id="ProtNLM"/>
    </source>
</evidence>
<evidence type="ECO:0000313" key="2">
    <source>
        <dbReference type="Proteomes" id="UP000018922"/>
    </source>
</evidence>
<sequence length="65" mass="7415">MALSGMVFGSYVRGEQRDDMDLIAYTRLQLELSDALGLQVDLVEREVLRPRQHPECCPNWSCCEA</sequence>
<keyword evidence="2" id="KW-1185">Reference proteome</keyword>
<organism evidence="1 2">
    <name type="scientific">Magnetospirillum gryphiswaldense (strain DSM 6361 / JCM 21280 / NBRC 15271 / MSR-1)</name>
    <dbReference type="NCBI Taxonomy" id="431944"/>
    <lineage>
        <taxon>Bacteria</taxon>
        <taxon>Pseudomonadati</taxon>
        <taxon>Pseudomonadota</taxon>
        <taxon>Alphaproteobacteria</taxon>
        <taxon>Rhodospirillales</taxon>
        <taxon>Rhodospirillaceae</taxon>
        <taxon>Magnetospirillum</taxon>
    </lineage>
</organism>
<dbReference type="AlphaFoldDB" id="V6EWX5"/>
<name>V6EWX5_MAGGM</name>
<dbReference type="CDD" id="cd05403">
    <property type="entry name" value="NT_KNTase_like"/>
    <property type="match status" value="1"/>
</dbReference>
<proteinExistence type="predicted"/>
<dbReference type="STRING" id="1430440.MGMSRv2__0474"/>